<dbReference type="EMBL" id="JAGIYY010000003">
    <property type="protein sequence ID" value="MBP0439454.1"/>
    <property type="molecule type" value="Genomic_DNA"/>
</dbReference>
<proteinExistence type="predicted"/>
<reference evidence="2" key="1">
    <citation type="submission" date="2021-03" db="EMBL/GenBank/DDBJ databases">
        <title>Genome sequencing and assembly of Tianweitania sediminis.</title>
        <authorList>
            <person name="Chhetri G."/>
        </authorList>
    </citation>
    <scope>NUCLEOTIDE SEQUENCE</scope>
    <source>
        <strain evidence="2">Z8</strain>
    </source>
</reference>
<evidence type="ECO:0000313" key="2">
    <source>
        <dbReference type="EMBL" id="MBP0439454.1"/>
    </source>
</evidence>
<evidence type="ECO:0000313" key="3">
    <source>
        <dbReference type="Proteomes" id="UP000666240"/>
    </source>
</evidence>
<dbReference type="Gene3D" id="1.10.101.10">
    <property type="entry name" value="PGBD-like superfamily/PGBD"/>
    <property type="match status" value="1"/>
</dbReference>
<organism evidence="2 3">
    <name type="scientific">Tianweitania sediminis</name>
    <dbReference type="NCBI Taxonomy" id="1502156"/>
    <lineage>
        <taxon>Bacteria</taxon>
        <taxon>Pseudomonadati</taxon>
        <taxon>Pseudomonadota</taxon>
        <taxon>Alphaproteobacteria</taxon>
        <taxon>Hyphomicrobiales</taxon>
        <taxon>Phyllobacteriaceae</taxon>
        <taxon>Tianweitania</taxon>
    </lineage>
</organism>
<name>A0A8J7UK92_9HYPH</name>
<comment type="caution">
    <text evidence="2">The sequence shown here is derived from an EMBL/GenBank/DDBJ whole genome shotgun (WGS) entry which is preliminary data.</text>
</comment>
<accession>A0A8J7UK92</accession>
<dbReference type="InterPro" id="IPR036366">
    <property type="entry name" value="PGBDSf"/>
</dbReference>
<dbReference type="InterPro" id="IPR002477">
    <property type="entry name" value="Peptidoglycan-bd-like"/>
</dbReference>
<keyword evidence="3" id="KW-1185">Reference proteome</keyword>
<sequence>MSFFDKRYPGIRWCGHRDLSPDRNGNGIIEPFEHLKACPVFDVIPWAESKGFAVADIRGTWKPVVLEAGTAPVLEGPDTRDAYLQRLLTRAGFVLGPIDGIIGEKTKAATRAFQSSVGLKQTGTLDATTVARLRGLFEVNQAA</sequence>
<dbReference type="InterPro" id="IPR036365">
    <property type="entry name" value="PGBD-like_sf"/>
</dbReference>
<protein>
    <submittedName>
        <fullName evidence="2">Peptidoglycan-binding domain-containing protein</fullName>
    </submittedName>
</protein>
<dbReference type="AlphaFoldDB" id="A0A8J7UK92"/>
<dbReference type="Proteomes" id="UP000666240">
    <property type="component" value="Unassembled WGS sequence"/>
</dbReference>
<dbReference type="SUPFAM" id="SSF47090">
    <property type="entry name" value="PGBD-like"/>
    <property type="match status" value="1"/>
</dbReference>
<gene>
    <name evidence="2" type="ORF">J5Y06_12405</name>
</gene>
<feature type="domain" description="Peptidoglycan binding-like" evidence="1">
    <location>
        <begin position="84"/>
        <end position="133"/>
    </location>
</feature>
<evidence type="ECO:0000259" key="1">
    <source>
        <dbReference type="Pfam" id="PF01471"/>
    </source>
</evidence>
<dbReference type="Pfam" id="PF01471">
    <property type="entry name" value="PG_binding_1"/>
    <property type="match status" value="1"/>
</dbReference>